<sequence length="123" mass="14263">MGLGERLMSGNIDDLAARIREAEGGRERLLEKFTVFCALAFSSPGSGVTQVRADGRDRGFFPRFKTRIFKLRREDFMVVAGIAYEVRCVVISRKQVPVRDWTVQLRQKMHEAGRRFRGRLWRD</sequence>
<reference evidence="2" key="1">
    <citation type="journal article" date="2019" name="Int. J. Syst. Evol. Microbiol.">
        <title>The Global Catalogue of Microorganisms (GCM) 10K type strain sequencing project: providing services to taxonomists for standard genome sequencing and annotation.</title>
        <authorList>
            <consortium name="The Broad Institute Genomics Platform"/>
            <consortium name="The Broad Institute Genome Sequencing Center for Infectious Disease"/>
            <person name="Wu L."/>
            <person name="Ma J."/>
        </authorList>
    </citation>
    <scope>NUCLEOTIDE SEQUENCE [LARGE SCALE GENOMIC DNA]</scope>
    <source>
        <strain evidence="2">NBRC 12467</strain>
    </source>
</reference>
<dbReference type="EMBL" id="BSNZ01000003">
    <property type="protein sequence ID" value="GLQ83705.1"/>
    <property type="molecule type" value="Genomic_DNA"/>
</dbReference>
<dbReference type="AlphaFoldDB" id="A0AA37W9A5"/>
<evidence type="ECO:0000313" key="1">
    <source>
        <dbReference type="EMBL" id="GLQ83705.1"/>
    </source>
</evidence>
<dbReference type="Proteomes" id="UP001156708">
    <property type="component" value="Unassembled WGS sequence"/>
</dbReference>
<proteinExistence type="predicted"/>
<name>A0AA37W9A5_9PROT</name>
<comment type="caution">
    <text evidence="1">The sequence shown here is derived from an EMBL/GenBank/DDBJ whole genome shotgun (WGS) entry which is preliminary data.</text>
</comment>
<accession>A0AA37W9A5</accession>
<keyword evidence="2" id="KW-1185">Reference proteome</keyword>
<protein>
    <submittedName>
        <fullName evidence="1">Uncharacterized protein</fullName>
    </submittedName>
</protein>
<gene>
    <name evidence="1" type="ORF">GCM10007872_06130</name>
</gene>
<organism evidence="1 2">
    <name type="scientific">Gluconobacter sphaericus NBRC 12467</name>
    <dbReference type="NCBI Taxonomy" id="1307951"/>
    <lineage>
        <taxon>Bacteria</taxon>
        <taxon>Pseudomonadati</taxon>
        <taxon>Pseudomonadota</taxon>
        <taxon>Alphaproteobacteria</taxon>
        <taxon>Acetobacterales</taxon>
        <taxon>Acetobacteraceae</taxon>
        <taxon>Gluconobacter</taxon>
    </lineage>
</organism>
<evidence type="ECO:0000313" key="2">
    <source>
        <dbReference type="Proteomes" id="UP001156708"/>
    </source>
</evidence>